<protein>
    <submittedName>
        <fullName evidence="3">ADP-ribosylglycohydrolase</fullName>
    </submittedName>
</protein>
<gene>
    <name evidence="3" type="ORF">LX15_004557</name>
</gene>
<evidence type="ECO:0000313" key="4">
    <source>
        <dbReference type="Proteomes" id="UP001205311"/>
    </source>
</evidence>
<dbReference type="EMBL" id="JAMTCP010000032">
    <property type="protein sequence ID" value="MCP2260837.1"/>
    <property type="molecule type" value="Genomic_DNA"/>
</dbReference>
<comment type="similarity">
    <text evidence="1">Belongs to the ADP-ribosylglycohydrolase family.</text>
</comment>
<dbReference type="InterPro" id="IPR005502">
    <property type="entry name" value="Ribosyl_crysJ1"/>
</dbReference>
<dbReference type="Proteomes" id="UP001205311">
    <property type="component" value="Unassembled WGS sequence"/>
</dbReference>
<comment type="caution">
    <text evidence="3">The sequence shown here is derived from an EMBL/GenBank/DDBJ whole genome shotgun (WGS) entry which is preliminary data.</text>
</comment>
<evidence type="ECO:0000256" key="1">
    <source>
        <dbReference type="ARBA" id="ARBA00010702"/>
    </source>
</evidence>
<dbReference type="Gene3D" id="1.10.4080.10">
    <property type="entry name" value="ADP-ribosylation/Crystallin J1"/>
    <property type="match status" value="1"/>
</dbReference>
<sequence>MSGEFAGELDATERAALAEWRRRSSPTGLSVEYARFLHYLERYDAVSGERELPPHRQDEYVAPYPLPVPTGGARLHENRARILGMMLGGAMGDAIGRSVAATSFEETQERLAAGSDTSTLQISENTQLTLFTAEGLIRAHTRLRHSGEDDAVGAIHHAFQRWLHTQGVPWDDARTTDTPNTPDGWLVTERRLFARRSATTTVMAACHQASALEHLGQRKEPVNEARDAGALTHAAPLALFWEKRVGEQPSWREAGTRHADLVARVASLTHGHPDGYLPAVVMALTARNLFAGEPRLRAFATTIGHIRKRMGSENTVRTLGATAELMRATEHRDPTRQELEDVADPRLAPGVLAVALCSANVRSRSFESAMRMATDHSGDIVATATVTGQLMGLEHGPAIVPASWWQALELRDVVERMALDLCAEFGPQAPDTPDWIDRYPIP</sequence>
<keyword evidence="2" id="KW-0378">Hydrolase</keyword>
<dbReference type="PANTHER" id="PTHR16222">
    <property type="entry name" value="ADP-RIBOSYLGLYCOHYDROLASE"/>
    <property type="match status" value="1"/>
</dbReference>
<dbReference type="PANTHER" id="PTHR16222:SF24">
    <property type="entry name" value="ADP-RIBOSYLHYDROLASE ARH3"/>
    <property type="match status" value="1"/>
</dbReference>
<proteinExistence type="inferred from homology"/>
<organism evidence="3 4">
    <name type="scientific">Streptoalloteichus tenebrarius (strain ATCC 17920 / DSM 40477 / JCM 4838 / CBS 697.72 / NBRC 16177 / NCIMB 11028 / NRRL B-12390 / A12253. 1 / ISP 5477)</name>
    <name type="common">Streptomyces tenebrarius</name>
    <dbReference type="NCBI Taxonomy" id="1933"/>
    <lineage>
        <taxon>Bacteria</taxon>
        <taxon>Bacillati</taxon>
        <taxon>Actinomycetota</taxon>
        <taxon>Actinomycetes</taxon>
        <taxon>Pseudonocardiales</taxon>
        <taxon>Pseudonocardiaceae</taxon>
        <taxon>Streptoalloteichus</taxon>
    </lineage>
</organism>
<dbReference type="InterPro" id="IPR036705">
    <property type="entry name" value="Ribosyl_crysJ1_sf"/>
</dbReference>
<reference evidence="3 4" key="1">
    <citation type="submission" date="2022-06" db="EMBL/GenBank/DDBJ databases">
        <title>Genomic Encyclopedia of Archaeal and Bacterial Type Strains, Phase II (KMG-II): from individual species to whole genera.</title>
        <authorList>
            <person name="Goeker M."/>
        </authorList>
    </citation>
    <scope>NUCLEOTIDE SEQUENCE [LARGE SCALE GENOMIC DNA]</scope>
    <source>
        <strain evidence="3 4">DSM 40477</strain>
    </source>
</reference>
<accession>A0ABT1HZ73</accession>
<keyword evidence="4" id="KW-1185">Reference proteome</keyword>
<dbReference type="Pfam" id="PF03747">
    <property type="entry name" value="ADP_ribosyl_GH"/>
    <property type="match status" value="1"/>
</dbReference>
<dbReference type="InterPro" id="IPR050792">
    <property type="entry name" value="ADP-ribosylglycohydrolase"/>
</dbReference>
<evidence type="ECO:0000313" key="3">
    <source>
        <dbReference type="EMBL" id="MCP2260837.1"/>
    </source>
</evidence>
<name>A0ABT1HZ73_STRSD</name>
<dbReference type="SUPFAM" id="SSF101478">
    <property type="entry name" value="ADP-ribosylglycohydrolase"/>
    <property type="match status" value="1"/>
</dbReference>
<evidence type="ECO:0000256" key="2">
    <source>
        <dbReference type="ARBA" id="ARBA00022801"/>
    </source>
</evidence>
<dbReference type="RefSeq" id="WP_253671680.1">
    <property type="nucleotide sequence ID" value="NZ_JAMTCP010000032.1"/>
</dbReference>